<feature type="region of interest" description="Disordered" evidence="2">
    <location>
        <begin position="124"/>
        <end position="181"/>
    </location>
</feature>
<feature type="compositionally biased region" description="Polar residues" evidence="2">
    <location>
        <begin position="124"/>
        <end position="139"/>
    </location>
</feature>
<protein>
    <recommendedName>
        <fullName evidence="5">BTB domain-containing protein</fullName>
    </recommendedName>
</protein>
<sequence>MNQQPVPQAPSRPVQQTNPTSVLPMVSRAEVAEHPHSRSLSQSRGAPSVASRTSRSRHHHHRGRSHYGGSSHVPQNEFPFFAQTGDVEIVIACDGQEKRYLLHSFTLAQFSGFFQASTSEEWSRGQWQQGGRNVTSASRPGQALSDIGEESSQVSSTPGPSISAPPPASAPAPAPAPSQRRRWRYELDWEDLDEDDEPILVQKTPEGSVFTAAAPPPPSSQPERPRHQPIHSSFFRSMANLTLSHHTPASQSSAQLAAAPPDPCLTNPLLRDYDNLFRIFYNYAPILNSSNIASAYSECRALLSLADMYDALSVVGPRIDHHLLRFSSRLFKQIAKYPPSYLKLGYLARSRIIFSEALTHVVGQWPAALPHIKPPTHSGGGYEVPQSVIDLIEDKVDELEELKQKIETKLFRLTLTTTRGERVNPANDYLGWLAVSLWRQWLAENTTPEIRGILKNSPNSRPGSGHANPNIPPSPQGRPPPPPYQPHAPVPSAINTGRIFRLIGATNPDTFLAHDELKRFLKLPPPGSTHSLYSRENLRRFERKIDEIKNVARDIVKPLTRNCLELDLRSLSDGGGGGLGYLTCMRCEEDELPWEI</sequence>
<feature type="region of interest" description="Disordered" evidence="2">
    <location>
        <begin position="209"/>
        <end position="228"/>
    </location>
</feature>
<dbReference type="PANTHER" id="PTHR38119:SF1">
    <property type="entry name" value="BTB DOMAIN-CONTAINING PROTEIN"/>
    <property type="match status" value="1"/>
</dbReference>
<keyword evidence="4" id="KW-1185">Reference proteome</keyword>
<organism evidence="3 4">
    <name type="scientific">Cladophialophora bantiana (strain ATCC 10958 / CBS 173.52 / CDC B-1940 / NIH 8579)</name>
    <name type="common">Xylohypha bantiana</name>
    <dbReference type="NCBI Taxonomy" id="1442370"/>
    <lineage>
        <taxon>Eukaryota</taxon>
        <taxon>Fungi</taxon>
        <taxon>Dikarya</taxon>
        <taxon>Ascomycota</taxon>
        <taxon>Pezizomycotina</taxon>
        <taxon>Eurotiomycetes</taxon>
        <taxon>Chaetothyriomycetidae</taxon>
        <taxon>Chaetothyriales</taxon>
        <taxon>Herpotrichiellaceae</taxon>
        <taxon>Cladophialophora</taxon>
    </lineage>
</organism>
<keyword evidence="1" id="KW-0175">Coiled coil</keyword>
<feature type="compositionally biased region" description="Pro residues" evidence="2">
    <location>
        <begin position="470"/>
        <end position="489"/>
    </location>
</feature>
<accession>A0A0D2EVR3</accession>
<reference evidence="3" key="1">
    <citation type="submission" date="2015-01" db="EMBL/GenBank/DDBJ databases">
        <title>The Genome Sequence of Cladophialophora bantiana CBS 173.52.</title>
        <authorList>
            <consortium name="The Broad Institute Genomics Platform"/>
            <person name="Cuomo C."/>
            <person name="de Hoog S."/>
            <person name="Gorbushina A."/>
            <person name="Stielow B."/>
            <person name="Teixiera M."/>
            <person name="Abouelleil A."/>
            <person name="Chapman S.B."/>
            <person name="Priest M."/>
            <person name="Young S.K."/>
            <person name="Wortman J."/>
            <person name="Nusbaum C."/>
            <person name="Birren B."/>
        </authorList>
    </citation>
    <scope>NUCLEOTIDE SEQUENCE [LARGE SCALE GENOMIC DNA]</scope>
    <source>
        <strain evidence="3">CBS 173.52</strain>
    </source>
</reference>
<dbReference type="Proteomes" id="UP000053789">
    <property type="component" value="Unassembled WGS sequence"/>
</dbReference>
<dbReference type="OrthoDB" id="5280838at2759"/>
<feature type="compositionally biased region" description="Basic residues" evidence="2">
    <location>
        <begin position="54"/>
        <end position="65"/>
    </location>
</feature>
<evidence type="ECO:0000256" key="1">
    <source>
        <dbReference type="SAM" id="Coils"/>
    </source>
</evidence>
<dbReference type="PANTHER" id="PTHR38119">
    <property type="entry name" value="BTB DOMAIN-CONTAINING PROTEIN-RELATED"/>
    <property type="match status" value="1"/>
</dbReference>
<dbReference type="GeneID" id="27698159"/>
<feature type="region of interest" description="Disordered" evidence="2">
    <location>
        <begin position="452"/>
        <end position="491"/>
    </location>
</feature>
<evidence type="ECO:0000313" key="3">
    <source>
        <dbReference type="EMBL" id="KIW93916.1"/>
    </source>
</evidence>
<feature type="coiled-coil region" evidence="1">
    <location>
        <begin position="389"/>
        <end position="416"/>
    </location>
</feature>
<dbReference type="RefSeq" id="XP_016620585.1">
    <property type="nucleotide sequence ID" value="XM_016762972.1"/>
</dbReference>
<dbReference type="VEuPathDB" id="FungiDB:Z519_05231"/>
<dbReference type="EMBL" id="KN846986">
    <property type="protein sequence ID" value="KIW93916.1"/>
    <property type="molecule type" value="Genomic_DNA"/>
</dbReference>
<name>A0A0D2EVR3_CLAB1</name>
<evidence type="ECO:0000256" key="2">
    <source>
        <dbReference type="SAM" id="MobiDB-lite"/>
    </source>
</evidence>
<gene>
    <name evidence="3" type="ORF">Z519_05231</name>
</gene>
<evidence type="ECO:0008006" key="5">
    <source>
        <dbReference type="Google" id="ProtNLM"/>
    </source>
</evidence>
<dbReference type="HOGENOM" id="CLU_024519_1_0_1"/>
<evidence type="ECO:0000313" key="4">
    <source>
        <dbReference type="Proteomes" id="UP000053789"/>
    </source>
</evidence>
<feature type="compositionally biased region" description="Pro residues" evidence="2">
    <location>
        <begin position="163"/>
        <end position="176"/>
    </location>
</feature>
<feature type="region of interest" description="Disordered" evidence="2">
    <location>
        <begin position="1"/>
        <end position="73"/>
    </location>
</feature>
<dbReference type="AlphaFoldDB" id="A0A0D2EVR3"/>
<proteinExistence type="predicted"/>